<evidence type="ECO:0000313" key="3">
    <source>
        <dbReference type="Proteomes" id="UP000501125"/>
    </source>
</evidence>
<reference evidence="2 3" key="1">
    <citation type="journal article" date="2018" name="Sci. Rep.">
        <title>Comprehensive analysis of single molecule sequencing-derived complete genome and whole transcriptome of Hyposidra talaca nuclear polyhedrosis virus.</title>
        <authorList>
            <person name="Nguyen T.T."/>
            <person name="Suryamohan K."/>
            <person name="Kuriakose B."/>
            <person name="Janakiraman V."/>
            <person name="Reichelt M."/>
            <person name="Chaudhuri S."/>
            <person name="Guillory J."/>
            <person name="Divakaran N."/>
            <person name="Rabins P.E."/>
            <person name="Goel R."/>
            <person name="Deka B."/>
            <person name="Sarkar S."/>
            <person name="Ekka P."/>
            <person name="Tsai Y.C."/>
            <person name="Vargas D."/>
            <person name="Santhosh S."/>
            <person name="Mohan S."/>
            <person name="Chin C.S."/>
            <person name="Korlach J."/>
            <person name="Thomas G."/>
            <person name="Babu A."/>
            <person name="Seshagiri S."/>
        </authorList>
    </citation>
    <scope>NUCLEOTIDE SEQUENCE [LARGE SCALE GENOMIC DNA]</scope>
    <source>
        <strain evidence="2 3">HytaNPVIndia001</strain>
    </source>
</reference>
<sequence>MNHDIEHEPIKSIAKKDHQHYSISSHRDHYHHDRVLIDSAFLNTDNKCIIQDATLVKPKNARLQHAFVVCEMSDNRFAFLRTQLRSINRSLKNLRNNESDVPPSIVLKINYVPNSINLFNKLKELLPSGKFKAKNNTIQLTQDFNRTMLLNTIKFLVKQ</sequence>
<dbReference type="EMBL" id="MH261376">
    <property type="protein sequence ID" value="AWW14401.1"/>
    <property type="molecule type" value="Genomic_DNA"/>
</dbReference>
<dbReference type="GeneID" id="65101519"/>
<dbReference type="RefSeq" id="YP_010086308.1">
    <property type="nucleotide sequence ID" value="NC_055453.1"/>
</dbReference>
<dbReference type="InterPro" id="IPR022549">
    <property type="entry name" value="DUF3627"/>
</dbReference>
<feature type="domain" description="DUF3627" evidence="1">
    <location>
        <begin position="50"/>
        <end position="134"/>
    </location>
</feature>
<accession>A0A2Z4HI01</accession>
<name>A0A2Z4HI01_9ABAC</name>
<organism evidence="2 3">
    <name type="scientific">Hyposidra talaca nucleopolyhedrovirus</name>
    <dbReference type="NCBI Taxonomy" id="1070315"/>
    <lineage>
        <taxon>Viruses</taxon>
        <taxon>Viruses incertae sedis</taxon>
        <taxon>Naldaviricetes</taxon>
        <taxon>Lefavirales</taxon>
        <taxon>Baculoviridae</taxon>
        <taxon>Alphabaculovirus</taxon>
        <taxon>Alphabaculovirus hytalacae</taxon>
    </lineage>
</organism>
<evidence type="ECO:0000313" key="2">
    <source>
        <dbReference type="EMBL" id="AWW14401.1"/>
    </source>
</evidence>
<proteinExistence type="predicted"/>
<dbReference type="KEGG" id="vg:65101519"/>
<dbReference type="Proteomes" id="UP000501125">
    <property type="component" value="Chromosome"/>
</dbReference>
<dbReference type="Pfam" id="PF12299">
    <property type="entry name" value="DUF3627"/>
    <property type="match status" value="1"/>
</dbReference>
<keyword evidence="3" id="KW-1185">Reference proteome</keyword>
<gene>
    <name evidence="2" type="primary">bro-2</name>
    <name evidence="2" type="ORF">HytaNPV_gp041</name>
</gene>
<evidence type="ECO:0000259" key="1">
    <source>
        <dbReference type="Pfam" id="PF12299"/>
    </source>
</evidence>
<protein>
    <submittedName>
        <fullName evidence="2">Bro-2</fullName>
    </submittedName>
</protein>